<feature type="transmembrane region" description="Helical" evidence="4">
    <location>
        <begin position="7"/>
        <end position="26"/>
    </location>
</feature>
<dbReference type="GO" id="GO:0004563">
    <property type="term" value="F:beta-N-acetylhexosaminidase activity"/>
    <property type="evidence" value="ECO:0007669"/>
    <property type="project" value="UniProtKB-EC"/>
</dbReference>
<dbReference type="EC" id="3.2.1.52" evidence="6"/>
<proteinExistence type="inferred from homology"/>
<name>W6SH12_9CLOT</name>
<dbReference type="PATRIC" id="fig|1216932.3.peg.1788"/>
<evidence type="ECO:0000256" key="3">
    <source>
        <dbReference type="ARBA" id="ARBA00023295"/>
    </source>
</evidence>
<dbReference type="GO" id="GO:0009254">
    <property type="term" value="P:peptidoglycan turnover"/>
    <property type="evidence" value="ECO:0007669"/>
    <property type="project" value="TreeGrafter"/>
</dbReference>
<gene>
    <name evidence="6" type="ORF">CM240_1792</name>
</gene>
<dbReference type="EMBL" id="HG917868">
    <property type="protein sequence ID" value="CDM68950.1"/>
    <property type="molecule type" value="Genomic_DNA"/>
</dbReference>
<dbReference type="PANTHER" id="PTHR30480">
    <property type="entry name" value="BETA-HEXOSAMINIDASE-RELATED"/>
    <property type="match status" value="1"/>
</dbReference>
<dbReference type="GO" id="GO:0005975">
    <property type="term" value="P:carbohydrate metabolic process"/>
    <property type="evidence" value="ECO:0007669"/>
    <property type="project" value="InterPro"/>
</dbReference>
<accession>W6SH12</accession>
<dbReference type="HOGENOM" id="CLU_008392_0_2_9"/>
<keyword evidence="4" id="KW-0472">Membrane</keyword>
<comment type="similarity">
    <text evidence="1">Belongs to the glycosyl hydrolase 3 family.</text>
</comment>
<keyword evidence="4" id="KW-1133">Transmembrane helix</keyword>
<keyword evidence="2 6" id="KW-0378">Hydrolase</keyword>
<dbReference type="AlphaFoldDB" id="W6SH12"/>
<dbReference type="InterPro" id="IPR001764">
    <property type="entry name" value="Glyco_hydro_3_N"/>
</dbReference>
<dbReference type="PANTHER" id="PTHR30480:SF16">
    <property type="entry name" value="GLYCOSIDE HYDROLASE FAMILY 3 DOMAIN PROTEIN"/>
    <property type="match status" value="1"/>
</dbReference>
<dbReference type="KEGG" id="clt:CM240_1792"/>
<evidence type="ECO:0000259" key="5">
    <source>
        <dbReference type="Pfam" id="PF00933"/>
    </source>
</evidence>
<sequence>MAKIIKVIAILSAVVMSMKFGGWLAIECKNYSSERMAIVRESETDEEKIKRIRSIIDEMTIEEKIGQLIMSGFSGKKYNEDLKSLIVEEKIGGVIYSISNIEDVQQMVRLNNEIKVENENNKIPIFITVDEEGGSVSRMPSELMEIPTNEEIGKMNNENTSFNIGSAIGEEVLALGFNVNLAPVLDVNTNDKNTVIGDRSFGNDEELVSRLGIAMMNGMKESNVIAGIKHFPGYGDASSDSYVGLPVLENDLARLEVVEFRPFMDAIKAGADLVMVSNIKLTKVDSENPATMSEMVVDDILRRYMGYDGVIITDDMSMDAITSNYDIGDAAVKSILAGTDIIMVCNKYDNVIKVIDAINDAFLDEKITEDRIDESVERILLLKDKYNVVDNPIVVPDVEDINKKMDKALNGK</sequence>
<reference evidence="6 7" key="1">
    <citation type="submission" date="2013-11" db="EMBL/GenBank/DDBJ databases">
        <title>Complete genome sequence of Clostridum sp. M2/40.</title>
        <authorList>
            <person name="Wibberg D."/>
            <person name="Puehler A."/>
            <person name="Schlueter A."/>
        </authorList>
    </citation>
    <scope>NUCLEOTIDE SEQUENCE [LARGE SCALE GENOMIC DNA]</scope>
    <source>
        <strain evidence="7">M2/40</strain>
    </source>
</reference>
<keyword evidence="7" id="KW-1185">Reference proteome</keyword>
<dbReference type="InterPro" id="IPR036962">
    <property type="entry name" value="Glyco_hydro_3_N_sf"/>
</dbReference>
<organism evidence="6 7">
    <name type="scientific">Clostridium bornimense</name>
    <dbReference type="NCBI Taxonomy" id="1216932"/>
    <lineage>
        <taxon>Bacteria</taxon>
        <taxon>Bacillati</taxon>
        <taxon>Bacillota</taxon>
        <taxon>Clostridia</taxon>
        <taxon>Eubacteriales</taxon>
        <taxon>Clostridiaceae</taxon>
        <taxon>Clostridium</taxon>
    </lineage>
</organism>
<dbReference type="STRING" id="1216932.CM240_1792"/>
<evidence type="ECO:0000256" key="1">
    <source>
        <dbReference type="ARBA" id="ARBA00005336"/>
    </source>
</evidence>
<feature type="domain" description="Glycoside hydrolase family 3 N-terminal" evidence="5">
    <location>
        <begin position="60"/>
        <end position="380"/>
    </location>
</feature>
<dbReference type="RefSeq" id="WP_044038488.1">
    <property type="nucleotide sequence ID" value="NZ_HG917868.1"/>
</dbReference>
<dbReference type="OrthoDB" id="9805821at2"/>
<dbReference type="Pfam" id="PF00933">
    <property type="entry name" value="Glyco_hydro_3"/>
    <property type="match status" value="1"/>
</dbReference>
<keyword evidence="3 6" id="KW-0326">Glycosidase</keyword>
<dbReference type="Gene3D" id="3.20.20.300">
    <property type="entry name" value="Glycoside hydrolase, family 3, N-terminal domain"/>
    <property type="match status" value="1"/>
</dbReference>
<evidence type="ECO:0000313" key="6">
    <source>
        <dbReference type="EMBL" id="CDM68950.1"/>
    </source>
</evidence>
<dbReference type="eggNOG" id="COG1472">
    <property type="taxonomic scope" value="Bacteria"/>
</dbReference>
<dbReference type="InterPro" id="IPR050226">
    <property type="entry name" value="NagZ_Beta-hexosaminidase"/>
</dbReference>
<dbReference type="InterPro" id="IPR017853">
    <property type="entry name" value="GH"/>
</dbReference>
<protein>
    <submittedName>
        <fullName evidence="6">Beta-N-acetylhexosaminidase</fullName>
        <ecNumber evidence="6">3.2.1.52</ecNumber>
    </submittedName>
</protein>
<dbReference type="Proteomes" id="UP000019426">
    <property type="component" value="Chromosome M2/40_rep1"/>
</dbReference>
<evidence type="ECO:0000256" key="2">
    <source>
        <dbReference type="ARBA" id="ARBA00022801"/>
    </source>
</evidence>
<dbReference type="SUPFAM" id="SSF51445">
    <property type="entry name" value="(Trans)glycosidases"/>
    <property type="match status" value="1"/>
</dbReference>
<keyword evidence="4" id="KW-0812">Transmembrane</keyword>
<evidence type="ECO:0000313" key="7">
    <source>
        <dbReference type="Proteomes" id="UP000019426"/>
    </source>
</evidence>
<evidence type="ECO:0000256" key="4">
    <source>
        <dbReference type="SAM" id="Phobius"/>
    </source>
</evidence>